<evidence type="ECO:0000313" key="6">
    <source>
        <dbReference type="Proteomes" id="UP000276254"/>
    </source>
</evidence>
<dbReference type="KEGG" id="spha:D3Y57_00470"/>
<protein>
    <submittedName>
        <fullName evidence="5">MarR family transcriptional regulator</fullName>
    </submittedName>
</protein>
<dbReference type="OrthoDB" id="9807800at2"/>
<gene>
    <name evidence="5" type="ORF">D3Y57_00470</name>
</gene>
<dbReference type="InterPro" id="IPR036390">
    <property type="entry name" value="WH_DNA-bd_sf"/>
</dbReference>
<dbReference type="GO" id="GO:0003677">
    <property type="term" value="F:DNA binding"/>
    <property type="evidence" value="ECO:0007669"/>
    <property type="project" value="UniProtKB-KW"/>
</dbReference>
<dbReference type="EMBL" id="CP032827">
    <property type="protein sequence ID" value="AYJ84615.1"/>
    <property type="molecule type" value="Genomic_DNA"/>
</dbReference>
<dbReference type="InterPro" id="IPR000835">
    <property type="entry name" value="HTH_MarR-typ"/>
</dbReference>
<dbReference type="SMART" id="SM00347">
    <property type="entry name" value="HTH_MARR"/>
    <property type="match status" value="1"/>
</dbReference>
<proteinExistence type="predicted"/>
<evidence type="ECO:0000256" key="1">
    <source>
        <dbReference type="ARBA" id="ARBA00023015"/>
    </source>
</evidence>
<dbReference type="PANTHER" id="PTHR33164">
    <property type="entry name" value="TRANSCRIPTIONAL REGULATOR, MARR FAMILY"/>
    <property type="match status" value="1"/>
</dbReference>
<feature type="domain" description="HTH marR-type" evidence="4">
    <location>
        <begin position="8"/>
        <end position="135"/>
    </location>
</feature>
<dbReference type="RefSeq" id="WP_121150341.1">
    <property type="nucleotide sequence ID" value="NZ_CP032827.1"/>
</dbReference>
<dbReference type="Pfam" id="PF12802">
    <property type="entry name" value="MarR_2"/>
    <property type="match status" value="1"/>
</dbReference>
<dbReference type="SUPFAM" id="SSF46785">
    <property type="entry name" value="Winged helix' DNA-binding domain"/>
    <property type="match status" value="1"/>
</dbReference>
<evidence type="ECO:0000256" key="3">
    <source>
        <dbReference type="ARBA" id="ARBA00023163"/>
    </source>
</evidence>
<dbReference type="GO" id="GO:0006950">
    <property type="term" value="P:response to stress"/>
    <property type="evidence" value="ECO:0007669"/>
    <property type="project" value="TreeGrafter"/>
</dbReference>
<dbReference type="PANTHER" id="PTHR33164:SF43">
    <property type="entry name" value="HTH-TYPE TRANSCRIPTIONAL REPRESSOR YETL"/>
    <property type="match status" value="1"/>
</dbReference>
<keyword evidence="2" id="KW-0238">DNA-binding</keyword>
<dbReference type="PROSITE" id="PS01117">
    <property type="entry name" value="HTH_MARR_1"/>
    <property type="match status" value="1"/>
</dbReference>
<reference evidence="5 6" key="1">
    <citation type="submission" date="2018-09" db="EMBL/GenBank/DDBJ databases">
        <title>Sphingomonas peninsula sp. nov., isolated from fildes peninsula, Antarctic soil.</title>
        <authorList>
            <person name="Yingchao G."/>
        </authorList>
    </citation>
    <scope>NUCLEOTIDE SEQUENCE [LARGE SCALE GENOMIC DNA]</scope>
    <source>
        <strain evidence="5 6">YZ-8</strain>
        <plasmid evidence="5 6">unnamed2</plasmid>
    </source>
</reference>
<accession>A0A494THG3</accession>
<keyword evidence="5" id="KW-0614">Plasmid</keyword>
<dbReference type="GO" id="GO:0003700">
    <property type="term" value="F:DNA-binding transcription factor activity"/>
    <property type="evidence" value="ECO:0007669"/>
    <property type="project" value="InterPro"/>
</dbReference>
<dbReference type="InterPro" id="IPR039422">
    <property type="entry name" value="MarR/SlyA-like"/>
</dbReference>
<dbReference type="InterPro" id="IPR023187">
    <property type="entry name" value="Tscrpt_reg_MarR-type_CS"/>
</dbReference>
<evidence type="ECO:0000313" key="5">
    <source>
        <dbReference type="EMBL" id="AYJ84615.1"/>
    </source>
</evidence>
<organism evidence="5 6">
    <name type="scientific">Sphingomonas paeninsulae</name>
    <dbReference type="NCBI Taxonomy" id="2319844"/>
    <lineage>
        <taxon>Bacteria</taxon>
        <taxon>Pseudomonadati</taxon>
        <taxon>Pseudomonadota</taxon>
        <taxon>Alphaproteobacteria</taxon>
        <taxon>Sphingomonadales</taxon>
        <taxon>Sphingomonadaceae</taxon>
        <taxon>Sphingomonas</taxon>
    </lineage>
</organism>
<keyword evidence="3" id="KW-0804">Transcription</keyword>
<dbReference type="AlphaFoldDB" id="A0A494THG3"/>
<geneLocation type="plasmid" evidence="5">
    <name>unnamed2</name>
</geneLocation>
<name>A0A494THG3_SPHPE</name>
<keyword evidence="6" id="KW-1185">Reference proteome</keyword>
<dbReference type="InterPro" id="IPR036388">
    <property type="entry name" value="WH-like_DNA-bd_sf"/>
</dbReference>
<dbReference type="PROSITE" id="PS50995">
    <property type="entry name" value="HTH_MARR_2"/>
    <property type="match status" value="1"/>
</dbReference>
<evidence type="ECO:0000259" key="4">
    <source>
        <dbReference type="PROSITE" id="PS50995"/>
    </source>
</evidence>
<evidence type="ECO:0000256" key="2">
    <source>
        <dbReference type="ARBA" id="ARBA00023125"/>
    </source>
</evidence>
<sequence>MTRSGSLTDQDYVALAEFRHTLRRFQAFSESKAAEVGLTPQQHQALLAIRAASPEEVTVGYIAQRLVMKPHSASGLIDRLEVLELVTRQETTSDRRRSILQLTDKAEVLLASLSETHRDEVIRLKPLLVDLLKWL</sequence>
<keyword evidence="1" id="KW-0805">Transcription regulation</keyword>
<dbReference type="Gene3D" id="1.10.10.10">
    <property type="entry name" value="Winged helix-like DNA-binding domain superfamily/Winged helix DNA-binding domain"/>
    <property type="match status" value="1"/>
</dbReference>
<dbReference type="Proteomes" id="UP000276254">
    <property type="component" value="Plasmid unnamed2"/>
</dbReference>